<dbReference type="Proteomes" id="UP000471521">
    <property type="component" value="Unassembled WGS sequence"/>
</dbReference>
<evidence type="ECO:0000313" key="1">
    <source>
        <dbReference type="EMBL" id="MXR20615.1"/>
    </source>
</evidence>
<sequence length="208" mass="21602">MSALLVTSLTAGCIGGLQVGGSLDAGAVGERVEQRYDSLDGYSATVTRTVEVGDDTDVARAEVTVRDDRREVTYTAGSRAGNTVTVPADAEPVFGAALGVDGPATASSYGALAEFLVASANVTVDRLTTVDDRRTAVVELEPKDAAAANLTRTVWVDLDRQIPTTIVTSWTTSSGETVTVTVEYDDVTLYEDDSATAESTSGTPEVAV</sequence>
<comment type="caution">
    <text evidence="1">The sequence shown here is derived from an EMBL/GenBank/DDBJ whole genome shotgun (WGS) entry which is preliminary data.</text>
</comment>
<name>A0A6B0SFV5_9EURY</name>
<dbReference type="AlphaFoldDB" id="A0A6B0SFV5"/>
<accession>A0A6B0SFV5</accession>
<dbReference type="PANTHER" id="PTHR37507:SF2">
    <property type="entry name" value="SPORULATION PROTEIN YDCC"/>
    <property type="match status" value="1"/>
</dbReference>
<dbReference type="PANTHER" id="PTHR37507">
    <property type="entry name" value="SPORULATION PROTEIN YDCC"/>
    <property type="match status" value="1"/>
</dbReference>
<keyword evidence="1" id="KW-0449">Lipoprotein</keyword>
<dbReference type="OrthoDB" id="234524at2157"/>
<proteinExistence type="predicted"/>
<keyword evidence="2" id="KW-1185">Reference proteome</keyword>
<dbReference type="Gene3D" id="2.50.20.10">
    <property type="entry name" value="Lipoprotein localisation LolA/LolB/LppX"/>
    <property type="match status" value="1"/>
</dbReference>
<dbReference type="EMBL" id="WUUU01000052">
    <property type="protein sequence ID" value="MXR20615.1"/>
    <property type="molecule type" value="Genomic_DNA"/>
</dbReference>
<organism evidence="1 2">
    <name type="scientific">Halobacterium bonnevillei</name>
    <dbReference type="NCBI Taxonomy" id="2692200"/>
    <lineage>
        <taxon>Archaea</taxon>
        <taxon>Methanobacteriati</taxon>
        <taxon>Methanobacteriota</taxon>
        <taxon>Stenosarchaea group</taxon>
        <taxon>Halobacteria</taxon>
        <taxon>Halobacteriales</taxon>
        <taxon>Halobacteriaceae</taxon>
        <taxon>Halobacterium</taxon>
    </lineage>
</organism>
<dbReference type="InterPro" id="IPR052944">
    <property type="entry name" value="Sporulation_related"/>
</dbReference>
<gene>
    <name evidence="1" type="ORF">GRX66_08335</name>
</gene>
<reference evidence="1 2" key="1">
    <citation type="submission" date="2019-12" db="EMBL/GenBank/DDBJ databases">
        <title>Isolation and characterization of three novel carbon monoxide-oxidizing members of Halobacteria from salione crusts and soils.</title>
        <authorList>
            <person name="Myers M.R."/>
            <person name="King G.M."/>
        </authorList>
    </citation>
    <scope>NUCLEOTIDE SEQUENCE [LARGE SCALE GENOMIC DNA]</scope>
    <source>
        <strain evidence="1 2">PCN9</strain>
    </source>
</reference>
<dbReference type="RefSeq" id="WP_159526153.1">
    <property type="nucleotide sequence ID" value="NZ_WUUU01000052.1"/>
</dbReference>
<protein>
    <submittedName>
        <fullName evidence="1">Outer membrane lipoprotein-sorting protein</fullName>
    </submittedName>
</protein>
<evidence type="ECO:0000313" key="2">
    <source>
        <dbReference type="Proteomes" id="UP000471521"/>
    </source>
</evidence>